<proteinExistence type="predicted"/>
<organism evidence="1">
    <name type="scientific">Paenibacillus sp. AN1007</name>
    <dbReference type="NCBI Taxonomy" id="3151385"/>
    <lineage>
        <taxon>Bacteria</taxon>
        <taxon>Bacillati</taxon>
        <taxon>Bacillota</taxon>
        <taxon>Bacilli</taxon>
        <taxon>Bacillales</taxon>
        <taxon>Paenibacillaceae</taxon>
        <taxon>Paenibacillus</taxon>
    </lineage>
</organism>
<dbReference type="RefSeq" id="WP_342551250.1">
    <property type="nucleotide sequence ID" value="NZ_CP159992.1"/>
</dbReference>
<dbReference type="NCBIfam" id="NF005250">
    <property type="entry name" value="PRK06761.1"/>
    <property type="match status" value="1"/>
</dbReference>
<evidence type="ECO:0000313" key="1">
    <source>
        <dbReference type="EMBL" id="XCP97123.1"/>
    </source>
</evidence>
<dbReference type="InterPro" id="IPR027417">
    <property type="entry name" value="P-loop_NTPase"/>
</dbReference>
<dbReference type="SUPFAM" id="SSF52540">
    <property type="entry name" value="P-loop containing nucleoside triphosphate hydrolases"/>
    <property type="match status" value="1"/>
</dbReference>
<sequence length="283" mass="33093">MKPKLILIEGIPGFGKTTTARLVHEILTDTNIKTQLYLEGNLDHPADYDGVACFKKEEYDELLNNHEKFRDLLNNRIINEGNHYFLEYRKMINEDATQIPNELLTAIFRNDVYELTLDHNKELITERWKQFTKRALNGSDTYIFDCCFMQNPITIGMIKYGAAHEDVASYIKELEKIVERLNPLLIYVEQNDLEHSFRKAVKERPKEWSEGFIEYYTNQGYGKNFGYIGLEGTLQVLKARRELEEEIFNNINIAKVKANNSSYDLNVYKQCLVEILTEHFGLT</sequence>
<accession>A0AAU8NKS7</accession>
<protein>
    <recommendedName>
        <fullName evidence="2">Group-specific protein</fullName>
    </recommendedName>
</protein>
<reference evidence="1" key="1">
    <citation type="submission" date="2024-05" db="EMBL/GenBank/DDBJ databases">
        <title>Draft genome assemblies of 36 bacteria isolated from hibernating arctic ground squirrels.</title>
        <authorList>
            <person name="McKee H."/>
            <person name="Mullen L."/>
            <person name="Drown D.M."/>
            <person name="Duddleston K.N."/>
        </authorList>
    </citation>
    <scope>NUCLEOTIDE SEQUENCE</scope>
    <source>
        <strain evidence="1">AN1007</strain>
    </source>
</reference>
<dbReference type="EMBL" id="CP159992">
    <property type="protein sequence ID" value="XCP97123.1"/>
    <property type="molecule type" value="Genomic_DNA"/>
</dbReference>
<evidence type="ECO:0008006" key="2">
    <source>
        <dbReference type="Google" id="ProtNLM"/>
    </source>
</evidence>
<name>A0AAU8NKS7_9BACL</name>
<dbReference type="Gene3D" id="3.40.50.300">
    <property type="entry name" value="P-loop containing nucleotide triphosphate hydrolases"/>
    <property type="match status" value="1"/>
</dbReference>
<gene>
    <name evidence="1" type="ORF">ABXS70_10660</name>
</gene>
<dbReference type="AlphaFoldDB" id="A0AAU8NKS7"/>